<sequence length="234" mass="23153">MRGNTTSRGALGTSDGLMAGRVAGRASKSAAPTARRAARAVFAVIVVAAALGWSAAPASAHNYVVGSSPSADAVVTEQPGVFSVTTNDQLLDLGGTGSGSAMVVTGPASAPLFYGDGCATVAGFTVETAAQLGAAGEYTVIWQTVSTDGHAISDEFRFDWQPAAGQTLSDGATAAPTCSAETDVATTDTAPSPPADPSVAGSSLSTVAWIGGTLGAVLLAVTVTLLLLRSKPRP</sequence>
<dbReference type="GO" id="GO:0042597">
    <property type="term" value="C:periplasmic space"/>
    <property type="evidence" value="ECO:0007669"/>
    <property type="project" value="InterPro"/>
</dbReference>
<dbReference type="OrthoDB" id="5242236at2"/>
<proteinExistence type="predicted"/>
<evidence type="ECO:0000256" key="2">
    <source>
        <dbReference type="ARBA" id="ARBA00023008"/>
    </source>
</evidence>
<evidence type="ECO:0000256" key="3">
    <source>
        <dbReference type="SAM" id="MobiDB-lite"/>
    </source>
</evidence>
<gene>
    <name evidence="6" type="ORF">E3O06_03920</name>
</gene>
<organism evidence="6 7">
    <name type="scientific">Cryobacterium glaciale</name>
    <dbReference type="NCBI Taxonomy" id="1259145"/>
    <lineage>
        <taxon>Bacteria</taxon>
        <taxon>Bacillati</taxon>
        <taxon>Actinomycetota</taxon>
        <taxon>Actinomycetes</taxon>
        <taxon>Micrococcales</taxon>
        <taxon>Microbacteriaceae</taxon>
        <taxon>Cryobacterium</taxon>
    </lineage>
</organism>
<keyword evidence="7" id="KW-1185">Reference proteome</keyword>
<keyword evidence="4" id="KW-0472">Membrane</keyword>
<dbReference type="EMBL" id="SOEY01000007">
    <property type="protein sequence ID" value="TFB75804.1"/>
    <property type="molecule type" value="Genomic_DNA"/>
</dbReference>
<feature type="transmembrane region" description="Helical" evidence="4">
    <location>
        <begin position="207"/>
        <end position="228"/>
    </location>
</feature>
<evidence type="ECO:0000256" key="1">
    <source>
        <dbReference type="ARBA" id="ARBA00022729"/>
    </source>
</evidence>
<feature type="domain" description="CopC" evidence="5">
    <location>
        <begin position="61"/>
        <end position="159"/>
    </location>
</feature>
<dbReference type="Gene3D" id="2.60.40.1220">
    <property type="match status" value="1"/>
</dbReference>
<dbReference type="GO" id="GO:0046688">
    <property type="term" value="P:response to copper ion"/>
    <property type="evidence" value="ECO:0007669"/>
    <property type="project" value="InterPro"/>
</dbReference>
<dbReference type="InterPro" id="IPR007348">
    <property type="entry name" value="CopC_dom"/>
</dbReference>
<dbReference type="AlphaFoldDB" id="A0A4R8V329"/>
<dbReference type="InterPro" id="IPR014755">
    <property type="entry name" value="Cu-Rt/internalin_Ig-like"/>
</dbReference>
<comment type="caution">
    <text evidence="6">The sequence shown here is derived from an EMBL/GenBank/DDBJ whole genome shotgun (WGS) entry which is preliminary data.</text>
</comment>
<reference evidence="6 7" key="1">
    <citation type="submission" date="2019-03" db="EMBL/GenBank/DDBJ databases">
        <title>Genomics of glacier-inhabiting Cryobacterium strains.</title>
        <authorList>
            <person name="Liu Q."/>
            <person name="Xin Y.-H."/>
        </authorList>
    </citation>
    <scope>NUCLEOTIDE SEQUENCE [LARGE SCALE GENOMIC DNA]</scope>
    <source>
        <strain evidence="6 7">HLT2-23</strain>
    </source>
</reference>
<dbReference type="Pfam" id="PF04234">
    <property type="entry name" value="CopC"/>
    <property type="match status" value="1"/>
</dbReference>
<evidence type="ECO:0000313" key="7">
    <source>
        <dbReference type="Proteomes" id="UP000298173"/>
    </source>
</evidence>
<dbReference type="SUPFAM" id="SSF81296">
    <property type="entry name" value="E set domains"/>
    <property type="match status" value="1"/>
</dbReference>
<evidence type="ECO:0000256" key="4">
    <source>
        <dbReference type="SAM" id="Phobius"/>
    </source>
</evidence>
<keyword evidence="4" id="KW-0812">Transmembrane</keyword>
<dbReference type="RefSeq" id="WP_134501702.1">
    <property type="nucleotide sequence ID" value="NZ_SOEY01000007.1"/>
</dbReference>
<accession>A0A4R8V329</accession>
<dbReference type="Proteomes" id="UP000298173">
    <property type="component" value="Unassembled WGS sequence"/>
</dbReference>
<dbReference type="InterPro" id="IPR014756">
    <property type="entry name" value="Ig_E-set"/>
</dbReference>
<feature type="transmembrane region" description="Helical" evidence="4">
    <location>
        <begin position="37"/>
        <end position="56"/>
    </location>
</feature>
<keyword evidence="1" id="KW-0732">Signal</keyword>
<protein>
    <submittedName>
        <fullName evidence="6">Copper resistance protein CopC</fullName>
    </submittedName>
</protein>
<dbReference type="GO" id="GO:0005507">
    <property type="term" value="F:copper ion binding"/>
    <property type="evidence" value="ECO:0007669"/>
    <property type="project" value="InterPro"/>
</dbReference>
<evidence type="ECO:0000313" key="6">
    <source>
        <dbReference type="EMBL" id="TFB75804.1"/>
    </source>
</evidence>
<keyword evidence="4" id="KW-1133">Transmembrane helix</keyword>
<keyword evidence="2" id="KW-0186">Copper</keyword>
<name>A0A4R8V329_9MICO</name>
<feature type="region of interest" description="Disordered" evidence="3">
    <location>
        <begin position="168"/>
        <end position="198"/>
    </location>
</feature>
<evidence type="ECO:0000259" key="5">
    <source>
        <dbReference type="Pfam" id="PF04234"/>
    </source>
</evidence>